<dbReference type="InterPro" id="IPR050465">
    <property type="entry name" value="UPF0194_transport"/>
</dbReference>
<dbReference type="InterPro" id="IPR058647">
    <property type="entry name" value="BSH_CzcB-like"/>
</dbReference>
<reference evidence="7" key="1">
    <citation type="journal article" date="2019" name="Int. J. Syst. Evol. Microbiol.">
        <title>The Global Catalogue of Microorganisms (GCM) 10K type strain sequencing project: providing services to taxonomists for standard genome sequencing and annotation.</title>
        <authorList>
            <consortium name="The Broad Institute Genomics Platform"/>
            <consortium name="The Broad Institute Genome Sequencing Center for Infectious Disease"/>
            <person name="Wu L."/>
            <person name="Ma J."/>
        </authorList>
    </citation>
    <scope>NUCLEOTIDE SEQUENCE [LARGE SCALE GENOMIC DNA]</scope>
    <source>
        <strain evidence="7">KACC 12602</strain>
    </source>
</reference>
<evidence type="ECO:0000259" key="4">
    <source>
        <dbReference type="Pfam" id="PF25954"/>
    </source>
</evidence>
<keyword evidence="2 3" id="KW-0175">Coiled coil</keyword>
<evidence type="ECO:0000256" key="2">
    <source>
        <dbReference type="ARBA" id="ARBA00023054"/>
    </source>
</evidence>
<comment type="subcellular location">
    <subcellularLocation>
        <location evidence="1">Cell envelope</location>
    </subcellularLocation>
</comment>
<dbReference type="Gene3D" id="2.40.420.20">
    <property type="match status" value="1"/>
</dbReference>
<keyword evidence="7" id="KW-1185">Reference proteome</keyword>
<evidence type="ECO:0000256" key="3">
    <source>
        <dbReference type="SAM" id="Coils"/>
    </source>
</evidence>
<dbReference type="Gene3D" id="2.40.50.100">
    <property type="match status" value="1"/>
</dbReference>
<proteinExistence type="predicted"/>
<feature type="domain" description="CusB-like beta-barrel" evidence="4">
    <location>
        <begin position="242"/>
        <end position="296"/>
    </location>
</feature>
<dbReference type="SUPFAM" id="SSF111369">
    <property type="entry name" value="HlyD-like secretion proteins"/>
    <property type="match status" value="1"/>
</dbReference>
<sequence length="373" mass="41945">MNSTRHFFSRFPYRFGLAILLGFAAACNSKNETIKPEIKPLTEAVYASGHVVSDQEYQVFAQTEGILNEKQVIEGKPVAKGQVLFVLESPQQTAKQQFAQEAYDVANRNYQNQGPALREARSALDVAQTKLQFDEANYKRYQDLFQNRATSKAEFEKFQLTYENSQSEYQAAKSRYDKLKNQLYLDLQNAETNLKVAKDETSRSEVKSEIEGVLLKTLKEPGELVKKGEVIGIVGQLSNFYLKLSVDELDVNRVKTGQIALVKIDAYPNKIFKAKIAKVYPIVDQRDQSLRVDAELIDKLPGYYSGLALEANIIIRKKEQALVIPRTVLLPGDSVELKKNGDVQKIKITKGVETLSEVEVLAGLDKDSEVVQP</sequence>
<protein>
    <submittedName>
        <fullName evidence="6">Efflux RND transporter periplasmic adaptor subunit</fullName>
    </submittedName>
</protein>
<accession>A0ABW0EFN1</accession>
<dbReference type="InterPro" id="IPR058792">
    <property type="entry name" value="Beta-barrel_RND_2"/>
</dbReference>
<evidence type="ECO:0000313" key="7">
    <source>
        <dbReference type="Proteomes" id="UP001596161"/>
    </source>
</evidence>
<dbReference type="EMBL" id="JBHSKT010000007">
    <property type="protein sequence ID" value="MFC5271445.1"/>
    <property type="molecule type" value="Genomic_DNA"/>
</dbReference>
<dbReference type="Pfam" id="PF25973">
    <property type="entry name" value="BSH_CzcB"/>
    <property type="match status" value="1"/>
</dbReference>
<evidence type="ECO:0000313" key="6">
    <source>
        <dbReference type="EMBL" id="MFC5271445.1"/>
    </source>
</evidence>
<organism evidence="6 7">
    <name type="scientific">Adhaeribacter terreus</name>
    <dbReference type="NCBI Taxonomy" id="529703"/>
    <lineage>
        <taxon>Bacteria</taxon>
        <taxon>Pseudomonadati</taxon>
        <taxon>Bacteroidota</taxon>
        <taxon>Cytophagia</taxon>
        <taxon>Cytophagales</taxon>
        <taxon>Hymenobacteraceae</taxon>
        <taxon>Adhaeribacter</taxon>
    </lineage>
</organism>
<gene>
    <name evidence="6" type="ORF">ACFPIB_12540</name>
</gene>
<feature type="domain" description="CzcB-like barrel-sandwich hybrid" evidence="5">
    <location>
        <begin position="57"/>
        <end position="231"/>
    </location>
</feature>
<evidence type="ECO:0000259" key="5">
    <source>
        <dbReference type="Pfam" id="PF25973"/>
    </source>
</evidence>
<feature type="coiled-coil region" evidence="3">
    <location>
        <begin position="162"/>
        <end position="207"/>
    </location>
</feature>
<dbReference type="Gene3D" id="1.10.287.470">
    <property type="entry name" value="Helix hairpin bin"/>
    <property type="match status" value="1"/>
</dbReference>
<comment type="caution">
    <text evidence="6">The sequence shown here is derived from an EMBL/GenBank/DDBJ whole genome shotgun (WGS) entry which is preliminary data.</text>
</comment>
<dbReference type="Gene3D" id="2.40.30.170">
    <property type="match status" value="1"/>
</dbReference>
<dbReference type="PANTHER" id="PTHR32347">
    <property type="entry name" value="EFFLUX SYSTEM COMPONENT YKNX-RELATED"/>
    <property type="match status" value="1"/>
</dbReference>
<dbReference type="PROSITE" id="PS51257">
    <property type="entry name" value="PROKAR_LIPOPROTEIN"/>
    <property type="match status" value="1"/>
</dbReference>
<evidence type="ECO:0000256" key="1">
    <source>
        <dbReference type="ARBA" id="ARBA00004196"/>
    </source>
</evidence>
<dbReference type="Pfam" id="PF25954">
    <property type="entry name" value="Beta-barrel_RND_2"/>
    <property type="match status" value="1"/>
</dbReference>
<dbReference type="Proteomes" id="UP001596161">
    <property type="component" value="Unassembled WGS sequence"/>
</dbReference>
<dbReference type="RefSeq" id="WP_378017807.1">
    <property type="nucleotide sequence ID" value="NZ_JBHSKT010000007.1"/>
</dbReference>
<name>A0ABW0EFN1_9BACT</name>